<dbReference type="GO" id="GO:0016787">
    <property type="term" value="F:hydrolase activity"/>
    <property type="evidence" value="ECO:0007669"/>
    <property type="project" value="UniProtKB-KW"/>
</dbReference>
<keyword evidence="4" id="KW-0328">Glycosyltransferase</keyword>
<evidence type="ECO:0000256" key="2">
    <source>
        <dbReference type="ARBA" id="ARBA00023277"/>
    </source>
</evidence>
<dbReference type="InterPro" id="IPR004300">
    <property type="entry name" value="Glyco_hydro_57_N"/>
</dbReference>
<evidence type="ECO:0000259" key="3">
    <source>
        <dbReference type="Pfam" id="PF03065"/>
    </source>
</evidence>
<dbReference type="InterPro" id="IPR011330">
    <property type="entry name" value="Glyco_hydro/deAcase_b/a-brl"/>
</dbReference>
<dbReference type="SUPFAM" id="SSF88713">
    <property type="entry name" value="Glycoside hydrolase/deacetylase"/>
    <property type="match status" value="1"/>
</dbReference>
<keyword evidence="4" id="KW-0808">Transferase</keyword>
<accession>T1DDX7</accession>
<feature type="non-terminal residue" evidence="4">
    <location>
        <position position="215"/>
    </location>
</feature>
<comment type="caution">
    <text evidence="4">The sequence shown here is derived from an EMBL/GenBank/DDBJ whole genome shotgun (WGS) entry which is preliminary data.</text>
</comment>
<dbReference type="PANTHER" id="PTHR36306">
    <property type="entry name" value="ALPHA-AMYLASE-RELATED-RELATED"/>
    <property type="match status" value="1"/>
</dbReference>
<dbReference type="AlphaFoldDB" id="T1DDX7"/>
<dbReference type="EMBL" id="AUZX01000836">
    <property type="protein sequence ID" value="EQD80235.1"/>
    <property type="molecule type" value="Genomic_DNA"/>
</dbReference>
<keyword evidence="2" id="KW-0119">Carbohydrate metabolism</keyword>
<dbReference type="InterPro" id="IPR052046">
    <property type="entry name" value="GH57_Enzymes"/>
</dbReference>
<gene>
    <name evidence="4" type="ORF">B1A_01103</name>
</gene>
<comment type="similarity">
    <text evidence="1">Belongs to the glycosyl hydrolase 57 family.</text>
</comment>
<protein>
    <submittedName>
        <fullName evidence="4">Glycoside hydrolase, family 57</fullName>
        <ecNumber evidence="4">2.4.1.-</ecNumber>
    </submittedName>
</protein>
<proteinExistence type="inferred from homology"/>
<dbReference type="EC" id="2.4.1.-" evidence="4"/>
<dbReference type="InterPro" id="IPR027291">
    <property type="entry name" value="Glyco_hydro_38_N_sf"/>
</dbReference>
<keyword evidence="4" id="KW-0378">Hydrolase</keyword>
<dbReference type="GO" id="GO:0005975">
    <property type="term" value="P:carbohydrate metabolic process"/>
    <property type="evidence" value="ECO:0007669"/>
    <property type="project" value="InterPro"/>
</dbReference>
<evidence type="ECO:0000313" key="4">
    <source>
        <dbReference type="EMBL" id="EQD80235.1"/>
    </source>
</evidence>
<reference evidence="4" key="1">
    <citation type="submission" date="2013-08" db="EMBL/GenBank/DDBJ databases">
        <authorList>
            <person name="Mendez C."/>
            <person name="Richter M."/>
            <person name="Ferrer M."/>
            <person name="Sanchez J."/>
        </authorList>
    </citation>
    <scope>NUCLEOTIDE SEQUENCE</scope>
</reference>
<organism evidence="4">
    <name type="scientific">mine drainage metagenome</name>
    <dbReference type="NCBI Taxonomy" id="410659"/>
    <lineage>
        <taxon>unclassified sequences</taxon>
        <taxon>metagenomes</taxon>
        <taxon>ecological metagenomes</taxon>
    </lineage>
</organism>
<name>T1DDX7_9ZZZZ</name>
<sequence length="215" mass="23925">MDLQVLFNLVWFGYGAKHDHPEIEEWLRKGSDFTNEDKAGVMSLQLEVLKGLIPSYRTLAENGQIEIATSPYYHPILPLLISSSIGSRPRPGITLPEEFSWPNDAKEQVFMALDRHESLLGIRPRGMWPSEGSVCPELMDILAEAGLDWTATDQGILDESIGGPGNITHPWEVTTGNGSIRIIFRQRALSDRIGFLYSRYNGTEAAKDLLSGIEA</sequence>
<dbReference type="GO" id="GO:0016757">
    <property type="term" value="F:glycosyltransferase activity"/>
    <property type="evidence" value="ECO:0007669"/>
    <property type="project" value="UniProtKB-KW"/>
</dbReference>
<feature type="domain" description="Glycoside hydrolase family 57 N-terminal" evidence="3">
    <location>
        <begin position="43"/>
        <end position="210"/>
    </location>
</feature>
<dbReference type="Gene3D" id="3.20.110.10">
    <property type="entry name" value="Glycoside hydrolase 38, N terminal domain"/>
    <property type="match status" value="1"/>
</dbReference>
<reference evidence="4" key="2">
    <citation type="journal article" date="2014" name="ISME J.">
        <title>Microbial stratification in low pH oxic and suboxic macroscopic growths along an acid mine drainage.</title>
        <authorList>
            <person name="Mendez-Garcia C."/>
            <person name="Mesa V."/>
            <person name="Sprenger R.R."/>
            <person name="Richter M."/>
            <person name="Diez M.S."/>
            <person name="Solano J."/>
            <person name="Bargiela R."/>
            <person name="Golyshina O.V."/>
            <person name="Manteca A."/>
            <person name="Ramos J.L."/>
            <person name="Gallego J.R."/>
            <person name="Llorente I."/>
            <person name="Martins Dos Santos V.A."/>
            <person name="Jensen O.N."/>
            <person name="Pelaez A.I."/>
            <person name="Sanchez J."/>
            <person name="Ferrer M."/>
        </authorList>
    </citation>
    <scope>NUCLEOTIDE SEQUENCE</scope>
</reference>
<evidence type="ECO:0000256" key="1">
    <source>
        <dbReference type="ARBA" id="ARBA00006821"/>
    </source>
</evidence>
<dbReference type="Pfam" id="PF03065">
    <property type="entry name" value="Glyco_hydro_57"/>
    <property type="match status" value="1"/>
</dbReference>
<dbReference type="PANTHER" id="PTHR36306:SF1">
    <property type="entry name" value="ALPHA-AMYLASE-RELATED"/>
    <property type="match status" value="1"/>
</dbReference>